<dbReference type="InterPro" id="IPR000952">
    <property type="entry name" value="AB_hydrolase_4_CS"/>
</dbReference>
<dbReference type="GO" id="GO:0034338">
    <property type="term" value="F:short-chain carboxylesterase activity"/>
    <property type="evidence" value="ECO:0007669"/>
    <property type="project" value="TreeGrafter"/>
</dbReference>
<dbReference type="FunFam" id="3.40.50.1820:FF:000080">
    <property type="entry name" value="Alpha/beta hydrolase"/>
    <property type="match status" value="1"/>
</dbReference>
<dbReference type="PIRSF" id="PIRSF005211">
    <property type="entry name" value="Ab_hydro_YheT"/>
    <property type="match status" value="1"/>
</dbReference>
<accession>A0A022PGD3</accession>
<protein>
    <submittedName>
        <fullName evidence="6">Putative hydrolase</fullName>
    </submittedName>
</protein>
<dbReference type="InterPro" id="IPR012020">
    <property type="entry name" value="ABHD4"/>
</dbReference>
<dbReference type="InterPro" id="IPR000073">
    <property type="entry name" value="AB_hydrolase_1"/>
</dbReference>
<dbReference type="SUPFAM" id="SSF53474">
    <property type="entry name" value="alpha/beta-Hydrolases"/>
    <property type="match status" value="1"/>
</dbReference>
<dbReference type="RefSeq" id="WP_036780250.1">
    <property type="nucleotide sequence ID" value="NZ_CAWLTM010000072.1"/>
</dbReference>
<evidence type="ECO:0000259" key="5">
    <source>
        <dbReference type="Pfam" id="PF00561"/>
    </source>
</evidence>
<dbReference type="PANTHER" id="PTHR10794">
    <property type="entry name" value="ABHYDROLASE DOMAIN-CONTAINING PROTEIN"/>
    <property type="match status" value="1"/>
</dbReference>
<comment type="caution">
    <text evidence="6">The sequence shown here is derived from an EMBL/GenBank/DDBJ whole genome shotgun (WGS) entry which is preliminary data.</text>
</comment>
<evidence type="ECO:0000256" key="2">
    <source>
        <dbReference type="ARBA" id="ARBA00022487"/>
    </source>
</evidence>
<keyword evidence="2" id="KW-0719">Serine esterase</keyword>
<organism evidence="6 7">
    <name type="scientific">Photorhabdus aegyptia</name>
    <dbReference type="NCBI Taxonomy" id="2805098"/>
    <lineage>
        <taxon>Bacteria</taxon>
        <taxon>Pseudomonadati</taxon>
        <taxon>Pseudomonadota</taxon>
        <taxon>Gammaproteobacteria</taxon>
        <taxon>Enterobacterales</taxon>
        <taxon>Morganellaceae</taxon>
        <taxon>Photorhabdus</taxon>
    </lineage>
</organism>
<feature type="active site" description="Charge relay system" evidence="4">
    <location>
        <position position="267"/>
    </location>
</feature>
<dbReference type="EMBL" id="JFGV01000043">
    <property type="protein sequence ID" value="EYU14604.1"/>
    <property type="molecule type" value="Genomic_DNA"/>
</dbReference>
<feature type="active site" description="Charge relay system" evidence="4">
    <location>
        <position position="140"/>
    </location>
</feature>
<feature type="domain" description="AB hydrolase-1" evidence="5">
    <location>
        <begin position="60"/>
        <end position="300"/>
    </location>
</feature>
<dbReference type="Proteomes" id="UP000023464">
    <property type="component" value="Unassembled WGS sequence"/>
</dbReference>
<evidence type="ECO:0000256" key="3">
    <source>
        <dbReference type="ARBA" id="ARBA00022801"/>
    </source>
</evidence>
<proteinExistence type="inferred from homology"/>
<name>A0A022PGD3_9GAMM</name>
<dbReference type="PROSITE" id="PS01133">
    <property type="entry name" value="UPF0017"/>
    <property type="match status" value="1"/>
</dbReference>
<dbReference type="NCBIfam" id="NF008218">
    <property type="entry name" value="PRK10985.1"/>
    <property type="match status" value="1"/>
</dbReference>
<evidence type="ECO:0000313" key="7">
    <source>
        <dbReference type="Proteomes" id="UP000023464"/>
    </source>
</evidence>
<keyword evidence="7" id="KW-1185">Reference proteome</keyword>
<gene>
    <name evidence="6" type="ORF">BA1DRAFT_02890</name>
</gene>
<feature type="active site" description="Charge relay system" evidence="4">
    <location>
        <position position="295"/>
    </location>
</feature>
<evidence type="ECO:0000313" key="6">
    <source>
        <dbReference type="EMBL" id="EYU14604.1"/>
    </source>
</evidence>
<reference evidence="6 7" key="1">
    <citation type="submission" date="2014-03" db="EMBL/GenBank/DDBJ databases">
        <title>Draft Genome of Photorhabdus luminescens BA1, an Egyptian Isolate.</title>
        <authorList>
            <person name="Ghazal S."/>
            <person name="Hurst S.G.IV."/>
            <person name="Morris K."/>
            <person name="Thomas K."/>
            <person name="Tisa L.S."/>
        </authorList>
    </citation>
    <scope>NUCLEOTIDE SEQUENCE [LARGE SCALE GENOMIC DNA]</scope>
    <source>
        <strain evidence="6 7">BA1</strain>
    </source>
</reference>
<comment type="similarity">
    <text evidence="1">Belongs to the AB hydrolase superfamily. AB hydrolase 4 family.</text>
</comment>
<evidence type="ECO:0000256" key="4">
    <source>
        <dbReference type="PIRSR" id="PIRSR005211-1"/>
    </source>
</evidence>
<dbReference type="InterPro" id="IPR029058">
    <property type="entry name" value="AB_hydrolase_fold"/>
</dbReference>
<dbReference type="PANTHER" id="PTHR10794:SF94">
    <property type="entry name" value="ESTERASE YHET-RELATED"/>
    <property type="match status" value="1"/>
</dbReference>
<dbReference type="Pfam" id="PF00561">
    <property type="entry name" value="Abhydrolase_1"/>
    <property type="match status" value="1"/>
</dbReference>
<dbReference type="PATRIC" id="fig|1393736.3.peg.2958"/>
<dbReference type="GO" id="GO:0047372">
    <property type="term" value="F:monoacylglycerol lipase activity"/>
    <property type="evidence" value="ECO:0007669"/>
    <property type="project" value="TreeGrafter"/>
</dbReference>
<evidence type="ECO:0000256" key="1">
    <source>
        <dbReference type="ARBA" id="ARBA00010884"/>
    </source>
</evidence>
<dbReference type="InterPro" id="IPR050960">
    <property type="entry name" value="AB_hydrolase_4_sf"/>
</dbReference>
<dbReference type="AlphaFoldDB" id="A0A022PGD3"/>
<sequence length="326" mass="37107">MTDIFRPLTGASNPHLQTLLPRLVRRYPELQPYWQRLNLPDNDFVDLAWSEDPATAAHKPRLILFHGLEGSFHSPYAHGLLHICQEKGWLGVVMHFRGCSGEPNRQKRLYHSGETSDARYFLSWLKQAYGDAPTSAVGYSVGGNMLACYLAEEKTNAQINAAVIVSAPLMLEACSSRIEKGFSQVYERYLLNSLKRNATRKLLRYPGSLPINLSQVKRLKHIREFDEIVTAKIHGFKNAADYYRQCSALPRLPDITVPLLIIHAKDDPFMAPEVIPDLKMLPKNIEYQMTEYGGHVGFVSGSLKKPQMWLEQRIPSWLSSYLEQPQ</sequence>
<dbReference type="Gene3D" id="3.40.50.1820">
    <property type="entry name" value="alpha/beta hydrolase"/>
    <property type="match status" value="1"/>
</dbReference>
<keyword evidence="3 6" id="KW-0378">Hydrolase</keyword>